<reference evidence="1" key="1">
    <citation type="submission" date="2020-11" db="EMBL/GenBank/DDBJ databases">
        <authorList>
            <person name="Tran Van P."/>
        </authorList>
    </citation>
    <scope>NUCLEOTIDE SEQUENCE</scope>
</reference>
<accession>A0A7R9DDV3</accession>
<gene>
    <name evidence="1" type="ORF">TCEB3V08_LOCUS11528</name>
</gene>
<evidence type="ECO:0000313" key="1">
    <source>
        <dbReference type="EMBL" id="CAD7412827.1"/>
    </source>
</evidence>
<protein>
    <submittedName>
        <fullName evidence="1">Uncharacterized protein</fullName>
    </submittedName>
</protein>
<dbReference type="EMBL" id="OC323204">
    <property type="protein sequence ID" value="CAD7412827.1"/>
    <property type="molecule type" value="Genomic_DNA"/>
</dbReference>
<dbReference type="AlphaFoldDB" id="A0A7R9DDV3"/>
<sequence>MLVPEIGRIELLNAPPPRLFGERACTICKTSGTNIAAESCSHYNIGLIKIVSSERQNIASKQKLCYSDSSDGEE</sequence>
<organism evidence="1">
    <name type="scientific">Timema cristinae</name>
    <name type="common">Walking stick</name>
    <dbReference type="NCBI Taxonomy" id="61476"/>
    <lineage>
        <taxon>Eukaryota</taxon>
        <taxon>Metazoa</taxon>
        <taxon>Ecdysozoa</taxon>
        <taxon>Arthropoda</taxon>
        <taxon>Hexapoda</taxon>
        <taxon>Insecta</taxon>
        <taxon>Pterygota</taxon>
        <taxon>Neoptera</taxon>
        <taxon>Polyneoptera</taxon>
        <taxon>Phasmatodea</taxon>
        <taxon>Timematodea</taxon>
        <taxon>Timematoidea</taxon>
        <taxon>Timematidae</taxon>
        <taxon>Timema</taxon>
    </lineage>
</organism>
<proteinExistence type="predicted"/>
<name>A0A7R9DDV3_TIMCR</name>